<evidence type="ECO:0000313" key="2">
    <source>
        <dbReference type="EMBL" id="SES95591.1"/>
    </source>
</evidence>
<accession>A0A1I0AMP4</accession>
<evidence type="ECO:0000259" key="1">
    <source>
        <dbReference type="Pfam" id="PF03886"/>
    </source>
</evidence>
<dbReference type="SUPFAM" id="SSF159594">
    <property type="entry name" value="XCC0632-like"/>
    <property type="match status" value="1"/>
</dbReference>
<dbReference type="RefSeq" id="WP_093318262.1">
    <property type="nucleotide sequence ID" value="NZ_FOHV01000006.1"/>
</dbReference>
<dbReference type="Proteomes" id="UP000242642">
    <property type="component" value="Unassembled WGS sequence"/>
</dbReference>
<dbReference type="OrthoDB" id="5600407at2"/>
<dbReference type="EMBL" id="FOHV01000006">
    <property type="protein sequence ID" value="SES95591.1"/>
    <property type="molecule type" value="Genomic_DNA"/>
</dbReference>
<keyword evidence="3" id="KW-1185">Reference proteome</keyword>
<dbReference type="InterPro" id="IPR005586">
    <property type="entry name" value="ABC_trans_aux"/>
</dbReference>
<dbReference type="Pfam" id="PF03886">
    <property type="entry name" value="ABC_trans_aux"/>
    <property type="match status" value="1"/>
</dbReference>
<protein>
    <recommendedName>
        <fullName evidence="1">ABC-type transport auxiliary lipoprotein component domain-containing protein</fullName>
    </recommendedName>
</protein>
<evidence type="ECO:0000313" key="3">
    <source>
        <dbReference type="Proteomes" id="UP000242642"/>
    </source>
</evidence>
<feature type="domain" description="ABC-type transport auxiliary lipoprotein component" evidence="1">
    <location>
        <begin position="46"/>
        <end position="200"/>
    </location>
</feature>
<gene>
    <name evidence="2" type="ORF">SAMN02583745_00983</name>
</gene>
<dbReference type="Gene3D" id="3.40.50.10610">
    <property type="entry name" value="ABC-type transport auxiliary lipoprotein component"/>
    <property type="match status" value="1"/>
</dbReference>
<name>A0A1I0AMP4_9GAMM</name>
<dbReference type="STRING" id="1123402.SAMN02583745_00983"/>
<organism evidence="2 3">
    <name type="scientific">Thorsellia anophelis DSM 18579</name>
    <dbReference type="NCBI Taxonomy" id="1123402"/>
    <lineage>
        <taxon>Bacteria</taxon>
        <taxon>Pseudomonadati</taxon>
        <taxon>Pseudomonadota</taxon>
        <taxon>Gammaproteobacteria</taxon>
        <taxon>Enterobacterales</taxon>
        <taxon>Thorselliaceae</taxon>
        <taxon>Thorsellia</taxon>
    </lineage>
</organism>
<sequence>MRKITYIRQSKDFVQLGLKNMKLMMLMISLVILTACGSGTETTQYYQLPNSSQSHIQKPTAATKIVWVDTVQLAQQLSSVNVAFQTTDVNYTLAQNHHWASPLDQQLQFALVDELSRQLPNTWVTTAPQSQNAARVSVTITQFHPRYDGKVILSGRFSLSQGSNIIAQPFELIAPQSKAGYDESIRQLALLWQQQSVAIAQLLQD</sequence>
<proteinExistence type="predicted"/>
<dbReference type="AlphaFoldDB" id="A0A1I0AMP4"/>
<reference evidence="3" key="1">
    <citation type="submission" date="2016-10" db="EMBL/GenBank/DDBJ databases">
        <authorList>
            <person name="Varghese N."/>
            <person name="Submissions S."/>
        </authorList>
    </citation>
    <scope>NUCLEOTIDE SEQUENCE [LARGE SCALE GENOMIC DNA]</scope>
    <source>
        <strain evidence="3">DSM 18579</strain>
    </source>
</reference>